<feature type="domain" description="N-acetylmuramoyl-L-alanine amidase" evidence="6">
    <location>
        <begin position="46"/>
        <end position="188"/>
    </location>
</feature>
<accession>A0A367G4G0</accession>
<keyword evidence="3" id="KW-0378">Hydrolase</keyword>
<dbReference type="Proteomes" id="UP000253208">
    <property type="component" value="Unassembled WGS sequence"/>
</dbReference>
<dbReference type="GO" id="GO:0009253">
    <property type="term" value="P:peptidoglycan catabolic process"/>
    <property type="evidence" value="ECO:0007669"/>
    <property type="project" value="InterPro"/>
</dbReference>
<comment type="caution">
    <text evidence="7">The sequence shown here is derived from an EMBL/GenBank/DDBJ whole genome shotgun (WGS) entry which is preliminary data.</text>
</comment>
<reference evidence="7 8" key="1">
    <citation type="submission" date="2018-02" db="EMBL/GenBank/DDBJ databases">
        <title>Complete genome sequencing of Faecalibacterium prausnitzii strains isolated from the human gut.</title>
        <authorList>
            <person name="Fitzgerald B.C."/>
            <person name="Shkoporov A.N."/>
            <person name="Ross P.R."/>
            <person name="Hill C."/>
        </authorList>
    </citation>
    <scope>NUCLEOTIDE SEQUENCE [LARGE SCALE GENOMIC DNA]</scope>
    <source>
        <strain evidence="7 8">APC942/31-1</strain>
    </source>
</reference>
<dbReference type="GO" id="GO:0071555">
    <property type="term" value="P:cell wall organization"/>
    <property type="evidence" value="ECO:0007669"/>
    <property type="project" value="UniProtKB-KW"/>
</dbReference>
<comment type="catalytic activity">
    <reaction evidence="1">
        <text>Hydrolyzes the link between N-acetylmuramoyl residues and L-amino acid residues in certain cell-wall glycopeptides.</text>
        <dbReference type="EC" id="3.5.1.28"/>
    </reaction>
</comment>
<dbReference type="PANTHER" id="PTHR30417">
    <property type="entry name" value="N-ACETYLMURAMOYL-L-ALANINE AMIDASE AMID"/>
    <property type="match status" value="1"/>
</dbReference>
<proteinExistence type="predicted"/>
<dbReference type="Pfam" id="PF01510">
    <property type="entry name" value="Amidase_2"/>
    <property type="match status" value="1"/>
</dbReference>
<dbReference type="SMART" id="SM00644">
    <property type="entry name" value="Ami_2"/>
    <property type="match status" value="1"/>
</dbReference>
<evidence type="ECO:0000313" key="7">
    <source>
        <dbReference type="EMBL" id="RCH45535.1"/>
    </source>
</evidence>
<dbReference type="InterPro" id="IPR002502">
    <property type="entry name" value="Amidase_domain"/>
</dbReference>
<dbReference type="GO" id="GO:0008745">
    <property type="term" value="F:N-acetylmuramoyl-L-alanine amidase activity"/>
    <property type="evidence" value="ECO:0007669"/>
    <property type="project" value="UniProtKB-EC"/>
</dbReference>
<evidence type="ECO:0000256" key="3">
    <source>
        <dbReference type="ARBA" id="ARBA00022801"/>
    </source>
</evidence>
<dbReference type="GO" id="GO:0009254">
    <property type="term" value="P:peptidoglycan turnover"/>
    <property type="evidence" value="ECO:0007669"/>
    <property type="project" value="TreeGrafter"/>
</dbReference>
<evidence type="ECO:0000313" key="8">
    <source>
        <dbReference type="Proteomes" id="UP000253208"/>
    </source>
</evidence>
<dbReference type="InterPro" id="IPR036505">
    <property type="entry name" value="Amidase/PGRP_sf"/>
</dbReference>
<dbReference type="SUPFAM" id="SSF55846">
    <property type="entry name" value="N-acetylmuramoyl-L-alanine amidase-like"/>
    <property type="match status" value="1"/>
</dbReference>
<dbReference type="Gene3D" id="3.40.80.10">
    <property type="entry name" value="Peptidoglycan recognition protein-like"/>
    <property type="match status" value="1"/>
</dbReference>
<dbReference type="CDD" id="cd06583">
    <property type="entry name" value="PGRP"/>
    <property type="match status" value="1"/>
</dbReference>
<sequence>MRMEQSETQSGQEEISGNASGNGGPEQWQAEGAPFIDVELLTPNSYSRPQISIEQVNYIAIHYTANPGSTAVSNRNYFENLATTQDNKVSSHFVIGLEGEVVQCIPTSEMSYATNSRNVDTISIECCHPDETGQFNTATYDSAVKLTAWLCTRFGLTSDQVIRHYDVTGKDCPKYYVENPDAWIQMKSDIAAQIQTDYALQGK</sequence>
<dbReference type="AlphaFoldDB" id="A0A367G4G0"/>
<evidence type="ECO:0000256" key="2">
    <source>
        <dbReference type="ARBA" id="ARBA00011901"/>
    </source>
</evidence>
<dbReference type="EMBL" id="PSQG01000004">
    <property type="protein sequence ID" value="RCH45535.1"/>
    <property type="molecule type" value="Genomic_DNA"/>
</dbReference>
<feature type="compositionally biased region" description="Polar residues" evidence="5">
    <location>
        <begin position="1"/>
        <end position="19"/>
    </location>
</feature>
<keyword evidence="4" id="KW-0961">Cell wall biogenesis/degradation</keyword>
<feature type="region of interest" description="Disordered" evidence="5">
    <location>
        <begin position="1"/>
        <end position="29"/>
    </location>
</feature>
<organism evidence="7 8">
    <name type="scientific">Blautia obeum</name>
    <dbReference type="NCBI Taxonomy" id="40520"/>
    <lineage>
        <taxon>Bacteria</taxon>
        <taxon>Bacillati</taxon>
        <taxon>Bacillota</taxon>
        <taxon>Clostridia</taxon>
        <taxon>Lachnospirales</taxon>
        <taxon>Lachnospiraceae</taxon>
        <taxon>Blautia</taxon>
    </lineage>
</organism>
<dbReference type="InterPro" id="IPR051206">
    <property type="entry name" value="NAMLAA_amidase_2"/>
</dbReference>
<protein>
    <recommendedName>
        <fullName evidence="2">N-acetylmuramoyl-L-alanine amidase</fullName>
        <ecNumber evidence="2">3.5.1.28</ecNumber>
    </recommendedName>
</protein>
<dbReference type="EC" id="3.5.1.28" evidence="2"/>
<evidence type="ECO:0000256" key="1">
    <source>
        <dbReference type="ARBA" id="ARBA00001561"/>
    </source>
</evidence>
<dbReference type="PANTHER" id="PTHR30417:SF1">
    <property type="entry name" value="N-ACETYLMURAMOYL-L-ALANINE AMIDASE AMID"/>
    <property type="match status" value="1"/>
</dbReference>
<name>A0A367G4G0_9FIRM</name>
<evidence type="ECO:0000256" key="4">
    <source>
        <dbReference type="ARBA" id="ARBA00023316"/>
    </source>
</evidence>
<evidence type="ECO:0000259" key="6">
    <source>
        <dbReference type="SMART" id="SM00644"/>
    </source>
</evidence>
<gene>
    <name evidence="7" type="ORF">C4886_03520</name>
</gene>
<evidence type="ECO:0000256" key="5">
    <source>
        <dbReference type="SAM" id="MobiDB-lite"/>
    </source>
</evidence>